<protein>
    <submittedName>
        <fullName evidence="2">Uncharacterized protein</fullName>
    </submittedName>
</protein>
<organism evidence="2">
    <name type="scientific">uncultured Rubrobacteraceae bacterium</name>
    <dbReference type="NCBI Taxonomy" id="349277"/>
    <lineage>
        <taxon>Bacteria</taxon>
        <taxon>Bacillati</taxon>
        <taxon>Actinomycetota</taxon>
        <taxon>Rubrobacteria</taxon>
        <taxon>Rubrobacterales</taxon>
        <taxon>Rubrobacteraceae</taxon>
        <taxon>environmental samples</taxon>
    </lineage>
</organism>
<evidence type="ECO:0000256" key="1">
    <source>
        <dbReference type="SAM" id="MobiDB-lite"/>
    </source>
</evidence>
<accession>A0A6J4R1X6</accession>
<dbReference type="AlphaFoldDB" id="A0A6J4R1X6"/>
<feature type="compositionally biased region" description="Basic and acidic residues" evidence="1">
    <location>
        <begin position="1"/>
        <end position="10"/>
    </location>
</feature>
<dbReference type="EMBL" id="CADCVH010000046">
    <property type="protein sequence ID" value="CAA9454802.1"/>
    <property type="molecule type" value="Genomic_DNA"/>
</dbReference>
<reference evidence="2" key="1">
    <citation type="submission" date="2020-02" db="EMBL/GenBank/DDBJ databases">
        <authorList>
            <person name="Meier V. D."/>
        </authorList>
    </citation>
    <scope>NUCLEOTIDE SEQUENCE</scope>
    <source>
        <strain evidence="2">AVDCRST_MAG02</strain>
    </source>
</reference>
<gene>
    <name evidence="2" type="ORF">AVDCRST_MAG02-1436</name>
</gene>
<sequence>MQGKDVEPSRSRSAATRRTRCGSRGRGVGVEKDARVLEAEGWRFAASSGDFTVSV</sequence>
<name>A0A6J4R1X6_9ACTN</name>
<feature type="region of interest" description="Disordered" evidence="1">
    <location>
        <begin position="1"/>
        <end position="27"/>
    </location>
</feature>
<proteinExistence type="predicted"/>
<evidence type="ECO:0000313" key="2">
    <source>
        <dbReference type="EMBL" id="CAA9454802.1"/>
    </source>
</evidence>